<dbReference type="EMBL" id="CM042055">
    <property type="protein sequence ID" value="KAI3701392.1"/>
    <property type="molecule type" value="Genomic_DNA"/>
</dbReference>
<reference evidence="2" key="1">
    <citation type="journal article" date="2022" name="Mol. Ecol. Resour.">
        <title>The genomes of chicory, endive, great burdock and yacon provide insights into Asteraceae palaeo-polyploidization history and plant inulin production.</title>
        <authorList>
            <person name="Fan W."/>
            <person name="Wang S."/>
            <person name="Wang H."/>
            <person name="Wang A."/>
            <person name="Jiang F."/>
            <person name="Liu H."/>
            <person name="Zhao H."/>
            <person name="Xu D."/>
            <person name="Zhang Y."/>
        </authorList>
    </citation>
    <scope>NUCLEOTIDE SEQUENCE [LARGE SCALE GENOMIC DNA]</scope>
    <source>
        <strain evidence="2">cv. Niubang</strain>
    </source>
</reference>
<proteinExistence type="predicted"/>
<organism evidence="1 2">
    <name type="scientific">Arctium lappa</name>
    <name type="common">Greater burdock</name>
    <name type="synonym">Lappa major</name>
    <dbReference type="NCBI Taxonomy" id="4217"/>
    <lineage>
        <taxon>Eukaryota</taxon>
        <taxon>Viridiplantae</taxon>
        <taxon>Streptophyta</taxon>
        <taxon>Embryophyta</taxon>
        <taxon>Tracheophyta</taxon>
        <taxon>Spermatophyta</taxon>
        <taxon>Magnoliopsida</taxon>
        <taxon>eudicotyledons</taxon>
        <taxon>Gunneridae</taxon>
        <taxon>Pentapetalae</taxon>
        <taxon>asterids</taxon>
        <taxon>campanulids</taxon>
        <taxon>Asterales</taxon>
        <taxon>Asteraceae</taxon>
        <taxon>Carduoideae</taxon>
        <taxon>Cardueae</taxon>
        <taxon>Arctiinae</taxon>
        <taxon>Arctium</taxon>
    </lineage>
</organism>
<evidence type="ECO:0000313" key="1">
    <source>
        <dbReference type="EMBL" id="KAI3701392.1"/>
    </source>
</evidence>
<sequence>MADEAGAPVTDVVETVKDDSPAAAQEKDLETVEAANGDKRRRDEELTTESPENENNAKKAKVDEEEEKSVEEERPEKEAAKTGPVAVGYKSFETSVQIFDYFFKFLHFWPPNLNVNKYEHAMLLDLLKKGHLEAEKKIGAGIHAFQVRYHPQWKSRCFFLMREDESADDFSFRKCVDHILPLPENMTVKSDVNKVLGGGGGLHHKGGRGGGGGRGRGRGGKPRN</sequence>
<dbReference type="Proteomes" id="UP001055879">
    <property type="component" value="Linkage Group LG09"/>
</dbReference>
<reference evidence="1 2" key="2">
    <citation type="journal article" date="2022" name="Mol. Ecol. Resour.">
        <title>The genomes of chicory, endive, great burdock and yacon provide insights into Asteraceae paleo-polyploidization history and plant inulin production.</title>
        <authorList>
            <person name="Fan W."/>
            <person name="Wang S."/>
            <person name="Wang H."/>
            <person name="Wang A."/>
            <person name="Jiang F."/>
            <person name="Liu H."/>
            <person name="Zhao H."/>
            <person name="Xu D."/>
            <person name="Zhang Y."/>
        </authorList>
    </citation>
    <scope>NUCLEOTIDE SEQUENCE [LARGE SCALE GENOMIC DNA]</scope>
    <source>
        <strain evidence="2">cv. Niubang</strain>
    </source>
</reference>
<name>A0ACB8ZTP5_ARCLA</name>
<comment type="caution">
    <text evidence="1">The sequence shown here is derived from an EMBL/GenBank/DDBJ whole genome shotgun (WGS) entry which is preliminary data.</text>
</comment>
<accession>A0ACB8ZTP5</accession>
<gene>
    <name evidence="1" type="ORF">L6452_26428</name>
</gene>
<evidence type="ECO:0000313" key="2">
    <source>
        <dbReference type="Proteomes" id="UP001055879"/>
    </source>
</evidence>
<keyword evidence="2" id="KW-1185">Reference proteome</keyword>
<protein>
    <submittedName>
        <fullName evidence="1">Uncharacterized protein</fullName>
    </submittedName>
</protein>